<gene>
    <name evidence="2" type="ORF">CKAN_02549700</name>
</gene>
<protein>
    <submittedName>
        <fullName evidence="2">Protein TAPETUM DETERMINANT 1</fullName>
    </submittedName>
</protein>
<sequence length="245" mass="28160">MYNDDYSHSHNQLCVSSINPGNHNGMERRDMYKLKRDISISQSKSPSSGIPQYIVQIASTCMSGCAPSNIHVHCGWFASARIVNPNTFKRLSYRHISNSCPMIIMLTVDSTSHTLRKDNSSSHLRKIGKENTIFDQTLQNKTSSFSRLDKQLTKTKKISASGMYCADRRSMQNPNRSHKRFVRKKKKECIVQIEDRKMQGSRSYLLLLLLLRCRSDLIPRSCWKLQTSNRSEADVDGCFFFFFSV</sequence>
<name>A0A3S3NBI8_9MAGN</name>
<keyword evidence="1" id="KW-0732">Signal</keyword>
<evidence type="ECO:0000256" key="1">
    <source>
        <dbReference type="ARBA" id="ARBA00022729"/>
    </source>
</evidence>
<dbReference type="EMBL" id="QPKB01000012">
    <property type="protein sequence ID" value="RWR96130.1"/>
    <property type="molecule type" value="Genomic_DNA"/>
</dbReference>
<keyword evidence="3" id="KW-1185">Reference proteome</keyword>
<organism evidence="2 3">
    <name type="scientific">Cinnamomum micranthum f. kanehirae</name>
    <dbReference type="NCBI Taxonomy" id="337451"/>
    <lineage>
        <taxon>Eukaryota</taxon>
        <taxon>Viridiplantae</taxon>
        <taxon>Streptophyta</taxon>
        <taxon>Embryophyta</taxon>
        <taxon>Tracheophyta</taxon>
        <taxon>Spermatophyta</taxon>
        <taxon>Magnoliopsida</taxon>
        <taxon>Magnoliidae</taxon>
        <taxon>Laurales</taxon>
        <taxon>Lauraceae</taxon>
        <taxon>Cinnamomum</taxon>
    </lineage>
</organism>
<comment type="caution">
    <text evidence="2">The sequence shown here is derived from an EMBL/GenBank/DDBJ whole genome shotgun (WGS) entry which is preliminary data.</text>
</comment>
<dbReference type="Proteomes" id="UP000283530">
    <property type="component" value="Unassembled WGS sequence"/>
</dbReference>
<evidence type="ECO:0000313" key="2">
    <source>
        <dbReference type="EMBL" id="RWR96130.1"/>
    </source>
</evidence>
<dbReference type="AlphaFoldDB" id="A0A3S3NBI8"/>
<reference evidence="2 3" key="1">
    <citation type="journal article" date="2019" name="Nat. Plants">
        <title>Stout camphor tree genome fills gaps in understanding of flowering plant genome evolution.</title>
        <authorList>
            <person name="Chaw S.M."/>
            <person name="Liu Y.C."/>
            <person name="Wu Y.W."/>
            <person name="Wang H.Y."/>
            <person name="Lin C.I."/>
            <person name="Wu C.S."/>
            <person name="Ke H.M."/>
            <person name="Chang L.Y."/>
            <person name="Hsu C.Y."/>
            <person name="Yang H.T."/>
            <person name="Sudianto E."/>
            <person name="Hsu M.H."/>
            <person name="Wu K.P."/>
            <person name="Wang L.N."/>
            <person name="Leebens-Mack J.H."/>
            <person name="Tsai I.J."/>
        </authorList>
    </citation>
    <scope>NUCLEOTIDE SEQUENCE [LARGE SCALE GENOMIC DNA]</scope>
    <source>
        <strain evidence="3">cv. Chaw 1501</strain>
        <tissue evidence="2">Young leaves</tissue>
    </source>
</reference>
<dbReference type="PANTHER" id="PTHR33184:SF2">
    <property type="entry name" value="APPLE DOMAIN-CONTAINING PROTEIN"/>
    <property type="match status" value="1"/>
</dbReference>
<evidence type="ECO:0000313" key="3">
    <source>
        <dbReference type="Proteomes" id="UP000283530"/>
    </source>
</evidence>
<dbReference type="PANTHER" id="PTHR33184">
    <property type="entry name" value="PROTEIN TAPETUM DETERMINANT 1-LIKE-RELATED"/>
    <property type="match status" value="1"/>
</dbReference>
<dbReference type="InterPro" id="IPR040361">
    <property type="entry name" value="TPD1"/>
</dbReference>
<accession>A0A3S3NBI8</accession>
<dbReference type="Pfam" id="PF24068">
    <property type="entry name" value="TPD1_C"/>
    <property type="match status" value="1"/>
</dbReference>
<dbReference type="GO" id="GO:0001709">
    <property type="term" value="P:cell fate determination"/>
    <property type="evidence" value="ECO:0007669"/>
    <property type="project" value="TreeGrafter"/>
</dbReference>
<proteinExistence type="predicted"/>